<reference evidence="7" key="1">
    <citation type="submission" date="2022-11" db="UniProtKB">
        <authorList>
            <consortium name="EnsemblMetazoa"/>
        </authorList>
    </citation>
    <scope>IDENTIFICATION</scope>
</reference>
<dbReference type="InterPro" id="IPR008271">
    <property type="entry name" value="Ser/Thr_kinase_AS"/>
</dbReference>
<dbReference type="FunFam" id="1.10.510.10:FF:000571">
    <property type="entry name" value="Maternal embryonic leucine zipper kinase"/>
    <property type="match status" value="1"/>
</dbReference>
<dbReference type="InterPro" id="IPR011009">
    <property type="entry name" value="Kinase-like_dom_sf"/>
</dbReference>
<keyword evidence="2 3" id="KW-0067">ATP-binding</keyword>
<dbReference type="Proteomes" id="UP000887568">
    <property type="component" value="Unplaced"/>
</dbReference>
<dbReference type="PIRSF" id="PIRSF000654">
    <property type="entry name" value="Integrin-linked_kinase"/>
    <property type="match status" value="1"/>
</dbReference>
<evidence type="ECO:0000256" key="2">
    <source>
        <dbReference type="ARBA" id="ARBA00022840"/>
    </source>
</evidence>
<keyword evidence="1 3" id="KW-0547">Nucleotide-binding</keyword>
<dbReference type="GO" id="GO:0005524">
    <property type="term" value="F:ATP binding"/>
    <property type="evidence" value="ECO:0007669"/>
    <property type="project" value="UniProtKB-UniRule"/>
</dbReference>
<dbReference type="InterPro" id="IPR000719">
    <property type="entry name" value="Prot_kinase_dom"/>
</dbReference>
<dbReference type="RefSeq" id="XP_038049963.1">
    <property type="nucleotide sequence ID" value="XM_038194035.1"/>
</dbReference>
<dbReference type="AlphaFoldDB" id="A0A913ZDV5"/>
<dbReference type="OMA" id="VYHYLIM"/>
<evidence type="ECO:0000256" key="4">
    <source>
        <dbReference type="RuleBase" id="RU000304"/>
    </source>
</evidence>
<dbReference type="Gene3D" id="1.10.510.10">
    <property type="entry name" value="Transferase(Phosphotransferase) domain 1"/>
    <property type="match status" value="1"/>
</dbReference>
<keyword evidence="4" id="KW-0808">Transferase</keyword>
<dbReference type="PANTHER" id="PTHR24346:SF74">
    <property type="entry name" value="PROTEIN KINASE DOMAIN-CONTAINING PROTEIN"/>
    <property type="match status" value="1"/>
</dbReference>
<dbReference type="GeneID" id="119723415"/>
<dbReference type="EnsemblMetazoa" id="XM_038194035.1">
    <property type="protein sequence ID" value="XP_038049963.1"/>
    <property type="gene ID" value="LOC119723415"/>
</dbReference>
<dbReference type="GO" id="GO:0050321">
    <property type="term" value="F:tau-protein kinase activity"/>
    <property type="evidence" value="ECO:0007669"/>
    <property type="project" value="TreeGrafter"/>
</dbReference>
<proteinExistence type="inferred from homology"/>
<dbReference type="PANTHER" id="PTHR24346">
    <property type="entry name" value="MAP/MICROTUBULE AFFINITY-REGULATING KINASE"/>
    <property type="match status" value="1"/>
</dbReference>
<dbReference type="SUPFAM" id="SSF56112">
    <property type="entry name" value="Protein kinase-like (PK-like)"/>
    <property type="match status" value="1"/>
</dbReference>
<feature type="binding site" evidence="3">
    <location>
        <position position="42"/>
    </location>
    <ligand>
        <name>ATP</name>
        <dbReference type="ChEBI" id="CHEBI:30616"/>
    </ligand>
</feature>
<dbReference type="SMART" id="SM00220">
    <property type="entry name" value="S_TKc"/>
    <property type="match status" value="1"/>
</dbReference>
<dbReference type="PROSITE" id="PS00107">
    <property type="entry name" value="PROTEIN_KINASE_ATP"/>
    <property type="match status" value="1"/>
</dbReference>
<evidence type="ECO:0000256" key="3">
    <source>
        <dbReference type="PROSITE-ProRule" id="PRU10141"/>
    </source>
</evidence>
<evidence type="ECO:0000313" key="7">
    <source>
        <dbReference type="EnsemblMetazoa" id="XP_038049963.1"/>
    </source>
</evidence>
<comment type="similarity">
    <text evidence="4">Belongs to the protein kinase superfamily.</text>
</comment>
<evidence type="ECO:0000259" key="6">
    <source>
        <dbReference type="PROSITE" id="PS50011"/>
    </source>
</evidence>
<evidence type="ECO:0000256" key="1">
    <source>
        <dbReference type="ARBA" id="ARBA00022741"/>
    </source>
</evidence>
<keyword evidence="5" id="KW-1133">Transmembrane helix</keyword>
<dbReference type="GO" id="GO:0000226">
    <property type="term" value="P:microtubule cytoskeleton organization"/>
    <property type="evidence" value="ECO:0007669"/>
    <property type="project" value="TreeGrafter"/>
</dbReference>
<keyword evidence="5" id="KW-0472">Membrane</keyword>
<evidence type="ECO:0000256" key="5">
    <source>
        <dbReference type="SAM" id="Phobius"/>
    </source>
</evidence>
<sequence length="277" mass="31695">MMGHTTLNEDYEVDQRAVIGRGRFSTVKLAFSRRHGRHVAAKITPLSRENDDPISNASQEFQILSRLDHGNIIDVYDHFVEAGSLWIFMEHAQNGDLRKFVHLRRRLSIKLARKFFRQILDAVAYMHSQDVVHRDIKCENILVTGDEGIVKLCDMGCAVSLTERTESDPPSQHREGIYGSPAYAAPEVLDRTARGLKPADVWSTGVVMFFMVCGYLPFGCDDVPRIRARMTSPLRWPRPLRQIDKDCREYVESILQLRPEDRPTAADALRGTWMKKN</sequence>
<dbReference type="PROSITE" id="PS00108">
    <property type="entry name" value="PROTEIN_KINASE_ST"/>
    <property type="match status" value="1"/>
</dbReference>
<name>A0A913ZDV5_PATMI</name>
<evidence type="ECO:0000313" key="8">
    <source>
        <dbReference type="Proteomes" id="UP000887568"/>
    </source>
</evidence>
<dbReference type="Pfam" id="PF00069">
    <property type="entry name" value="Pkinase"/>
    <property type="match status" value="1"/>
</dbReference>
<dbReference type="GO" id="GO:0005737">
    <property type="term" value="C:cytoplasm"/>
    <property type="evidence" value="ECO:0007669"/>
    <property type="project" value="TreeGrafter"/>
</dbReference>
<dbReference type="PROSITE" id="PS50011">
    <property type="entry name" value="PROTEIN_KINASE_DOM"/>
    <property type="match status" value="1"/>
</dbReference>
<keyword evidence="4" id="KW-0418">Kinase</keyword>
<dbReference type="OrthoDB" id="248923at2759"/>
<keyword evidence="4" id="KW-0723">Serine/threonine-protein kinase</keyword>
<accession>A0A913ZDV5</accession>
<keyword evidence="8" id="KW-1185">Reference proteome</keyword>
<feature type="transmembrane region" description="Helical" evidence="5">
    <location>
        <begin position="201"/>
        <end position="220"/>
    </location>
</feature>
<dbReference type="GO" id="GO:0035556">
    <property type="term" value="P:intracellular signal transduction"/>
    <property type="evidence" value="ECO:0007669"/>
    <property type="project" value="TreeGrafter"/>
</dbReference>
<keyword evidence="5" id="KW-0812">Transmembrane</keyword>
<feature type="domain" description="Protein kinase" evidence="6">
    <location>
        <begin position="13"/>
        <end position="274"/>
    </location>
</feature>
<organism evidence="7 8">
    <name type="scientific">Patiria miniata</name>
    <name type="common">Bat star</name>
    <name type="synonym">Asterina miniata</name>
    <dbReference type="NCBI Taxonomy" id="46514"/>
    <lineage>
        <taxon>Eukaryota</taxon>
        <taxon>Metazoa</taxon>
        <taxon>Echinodermata</taxon>
        <taxon>Eleutherozoa</taxon>
        <taxon>Asterozoa</taxon>
        <taxon>Asteroidea</taxon>
        <taxon>Valvatacea</taxon>
        <taxon>Valvatida</taxon>
        <taxon>Asterinidae</taxon>
        <taxon>Patiria</taxon>
    </lineage>
</organism>
<protein>
    <recommendedName>
        <fullName evidence="6">Protein kinase domain-containing protein</fullName>
    </recommendedName>
</protein>
<dbReference type="InterPro" id="IPR017441">
    <property type="entry name" value="Protein_kinase_ATP_BS"/>
</dbReference>